<dbReference type="GO" id="GO:0032259">
    <property type="term" value="P:methylation"/>
    <property type="evidence" value="ECO:0007669"/>
    <property type="project" value="UniProtKB-KW"/>
</dbReference>
<proteinExistence type="predicted"/>
<dbReference type="RefSeq" id="WP_260901322.1">
    <property type="nucleotide sequence ID" value="NZ_JAOCZP010000002.1"/>
</dbReference>
<dbReference type="InterPro" id="IPR003788">
    <property type="entry name" value="NDUFAF7"/>
</dbReference>
<dbReference type="PANTHER" id="PTHR12049:SF7">
    <property type="entry name" value="PROTEIN ARGININE METHYLTRANSFERASE NDUFAF7, MITOCHONDRIAL"/>
    <property type="match status" value="1"/>
</dbReference>
<organism evidence="3 4">
    <name type="scientific">Chelativorans salis</name>
    <dbReference type="NCBI Taxonomy" id="2978478"/>
    <lineage>
        <taxon>Bacteria</taxon>
        <taxon>Pseudomonadati</taxon>
        <taxon>Pseudomonadota</taxon>
        <taxon>Alphaproteobacteria</taxon>
        <taxon>Hyphomicrobiales</taxon>
        <taxon>Phyllobacteriaceae</taxon>
        <taxon>Chelativorans</taxon>
    </lineage>
</organism>
<dbReference type="SUPFAM" id="SSF53335">
    <property type="entry name" value="S-adenosyl-L-methionine-dependent methyltransferases"/>
    <property type="match status" value="1"/>
</dbReference>
<dbReference type="EMBL" id="JAOCZP010000002">
    <property type="protein sequence ID" value="MCT7374810.1"/>
    <property type="molecule type" value="Genomic_DNA"/>
</dbReference>
<keyword evidence="1 3" id="KW-0489">Methyltransferase</keyword>
<keyword evidence="2" id="KW-0808">Transferase</keyword>
<dbReference type="InterPro" id="IPR038375">
    <property type="entry name" value="NDUFAF7_sf"/>
</dbReference>
<dbReference type="InterPro" id="IPR029063">
    <property type="entry name" value="SAM-dependent_MTases_sf"/>
</dbReference>
<protein>
    <submittedName>
        <fullName evidence="3">Class I SAM-dependent methyltransferase</fullName>
    </submittedName>
</protein>
<gene>
    <name evidence="3" type="ORF">N5A92_07145</name>
</gene>
<reference evidence="3 4" key="1">
    <citation type="submission" date="2022-09" db="EMBL/GenBank/DDBJ databases">
        <title>Chelativorans salina sp. nov., a novel slightly halophilic bacterium isolated from a saline lake sediment enrichment.</title>
        <authorList>
            <person name="Gao L."/>
            <person name="Fang B.-Z."/>
            <person name="Li W.-J."/>
        </authorList>
    </citation>
    <scope>NUCLEOTIDE SEQUENCE [LARGE SCALE GENOMIC DNA]</scope>
    <source>
        <strain evidence="3 4">EGI FJ00035</strain>
    </source>
</reference>
<dbReference type="GO" id="GO:0008168">
    <property type="term" value="F:methyltransferase activity"/>
    <property type="evidence" value="ECO:0007669"/>
    <property type="project" value="UniProtKB-KW"/>
</dbReference>
<dbReference type="Gene3D" id="3.40.50.12710">
    <property type="match status" value="1"/>
</dbReference>
<evidence type="ECO:0000256" key="2">
    <source>
        <dbReference type="ARBA" id="ARBA00022679"/>
    </source>
</evidence>
<dbReference type="PANTHER" id="PTHR12049">
    <property type="entry name" value="PROTEIN ARGININE METHYLTRANSFERASE NDUFAF7, MITOCHONDRIAL"/>
    <property type="match status" value="1"/>
</dbReference>
<dbReference type="Proteomes" id="UP001320831">
    <property type="component" value="Unassembled WGS sequence"/>
</dbReference>
<evidence type="ECO:0000256" key="1">
    <source>
        <dbReference type="ARBA" id="ARBA00022603"/>
    </source>
</evidence>
<sequence>MTALKEKIARLIEATGPMSVSDYIALCLFDPEHGYYTTREPFGRGGDFTTAPEVSQMFGELIAVWLYAAWQAGGAPEDAVIAEIGPGRGTLMKDMLRTLVRLDGGFAGRRFAMVEASERLVAVQKETLSGAPERPAWYGRVEDLPDGPLFIVGNELFDALPVRQYVNTTAGWRERVVGLGEDGALIFMAGAGAPDPTSLPSGADAAPEGAVFEAAPAREALMETIAGRLAAQGGAGLFIDYGYEGPALGDTLQAVRRHAYDDVLAHPGEADLTAHVDFAALARIAGAQGLGARLMPQGEFLLGLGLLDRAGRLGAGKSAEEQERIRGEVERLAGPEGMGTLFKVLAVPREVAVPPFDAVS</sequence>
<name>A0ABT2LJN6_9HYPH</name>
<dbReference type="Pfam" id="PF02636">
    <property type="entry name" value="Methyltransf_28"/>
    <property type="match status" value="1"/>
</dbReference>
<accession>A0ABT2LJN6</accession>
<keyword evidence="4" id="KW-1185">Reference proteome</keyword>
<evidence type="ECO:0000313" key="3">
    <source>
        <dbReference type="EMBL" id="MCT7374810.1"/>
    </source>
</evidence>
<evidence type="ECO:0000313" key="4">
    <source>
        <dbReference type="Proteomes" id="UP001320831"/>
    </source>
</evidence>
<comment type="caution">
    <text evidence="3">The sequence shown here is derived from an EMBL/GenBank/DDBJ whole genome shotgun (WGS) entry which is preliminary data.</text>
</comment>